<feature type="non-terminal residue" evidence="2">
    <location>
        <position position="27"/>
    </location>
</feature>
<keyword evidence="1" id="KW-0812">Transmembrane</keyword>
<dbReference type="AlphaFoldDB" id="A0A2K4MIU0"/>
<evidence type="ECO:0000313" key="3">
    <source>
        <dbReference type="Proteomes" id="UP000236416"/>
    </source>
</evidence>
<dbReference type="EMBL" id="PPTF01000090">
    <property type="protein sequence ID" value="POA96997.1"/>
    <property type="molecule type" value="Genomic_DNA"/>
</dbReference>
<keyword evidence="3" id="KW-1185">Reference proteome</keyword>
<accession>A0A2K4MIU0</accession>
<evidence type="ECO:0000256" key="1">
    <source>
        <dbReference type="SAM" id="Phobius"/>
    </source>
</evidence>
<gene>
    <name evidence="2" type="ORF">C2134_19270</name>
</gene>
<sequence length="27" mass="2627">MTKITRAFLGKVLGAAAALSALPALAA</sequence>
<keyword evidence="1" id="KW-1133">Transmembrane helix</keyword>
<organism evidence="2 3">
    <name type="scientific">Chromobacterium sinusclupearum</name>
    <dbReference type="NCBI Taxonomy" id="2077146"/>
    <lineage>
        <taxon>Bacteria</taxon>
        <taxon>Pseudomonadati</taxon>
        <taxon>Pseudomonadota</taxon>
        <taxon>Betaproteobacteria</taxon>
        <taxon>Neisseriales</taxon>
        <taxon>Chromobacteriaceae</taxon>
        <taxon>Chromobacterium</taxon>
    </lineage>
</organism>
<comment type="caution">
    <text evidence="2">The sequence shown here is derived from an EMBL/GenBank/DDBJ whole genome shotgun (WGS) entry which is preliminary data.</text>
</comment>
<dbReference type="Proteomes" id="UP000236416">
    <property type="component" value="Unassembled WGS sequence"/>
</dbReference>
<name>A0A2K4MIU0_9NEIS</name>
<keyword evidence="1" id="KW-0472">Membrane</keyword>
<protein>
    <submittedName>
        <fullName evidence="2">Biopolymer transporter</fullName>
    </submittedName>
</protein>
<reference evidence="2 3" key="1">
    <citation type="submission" date="2018-01" db="EMBL/GenBank/DDBJ databases">
        <title>Genomic Sequence of Chromobacterium MWU13-2610 from wild cranberry bogs within the Cape Cod National Seashore.</title>
        <authorList>
            <person name="O'Hara-Hanley K."/>
            <person name="Soby S."/>
            <person name="Harrison A."/>
        </authorList>
    </citation>
    <scope>NUCLEOTIDE SEQUENCE [LARGE SCALE GENOMIC DNA]</scope>
    <source>
        <strain evidence="2 3">MWU13-2610</strain>
    </source>
</reference>
<feature type="transmembrane region" description="Helical" evidence="1">
    <location>
        <begin position="7"/>
        <end position="26"/>
    </location>
</feature>
<evidence type="ECO:0000313" key="2">
    <source>
        <dbReference type="EMBL" id="POA96997.1"/>
    </source>
</evidence>
<proteinExistence type="predicted"/>